<dbReference type="Pfam" id="PF06684">
    <property type="entry name" value="AA_synth"/>
    <property type="match status" value="1"/>
</dbReference>
<dbReference type="AlphaFoldDB" id="A0A318HXU7"/>
<organism evidence="1 2">
    <name type="scientific">Burkholderia pyrrocinia</name>
    <name type="common">Pseudomonas pyrrocinia</name>
    <dbReference type="NCBI Taxonomy" id="60550"/>
    <lineage>
        <taxon>Bacteria</taxon>
        <taxon>Pseudomonadati</taxon>
        <taxon>Pseudomonadota</taxon>
        <taxon>Betaproteobacteria</taxon>
        <taxon>Burkholderiales</taxon>
        <taxon>Burkholderiaceae</taxon>
        <taxon>Burkholderia</taxon>
        <taxon>Burkholderia cepacia complex</taxon>
    </lineage>
</organism>
<name>A0A318HXU7_BURPY</name>
<evidence type="ECO:0000313" key="2">
    <source>
        <dbReference type="Proteomes" id="UP000247755"/>
    </source>
</evidence>
<sequence length="181" mass="19088">MTAQIEKIIVHLVGRHRELGVPIEPIHRQAVAAAVLRLNDLRVDSALEPLYDIGAELGTLLTARAIQALAVTPEVIQGYGKAAIVGTAVPLECGAALLHPRLGKAVRARLPGATSIMPSVTKRGAPGASVDIPLHGVADMWNFDLFDTVSLTIADSPAPDEIVVAIALSDRGRPLARVRPD</sequence>
<dbReference type="SUPFAM" id="SSF160519">
    <property type="entry name" value="BB2672-like"/>
    <property type="match status" value="1"/>
</dbReference>
<reference evidence="1 2" key="1">
    <citation type="submission" date="2018-05" db="EMBL/GenBank/DDBJ databases">
        <title>Comparative genomics of bacterial root endophytes of switchgrass collected from native prairies over two seasons.</title>
        <authorList>
            <person name="Tang Y."/>
        </authorList>
    </citation>
    <scope>NUCLEOTIDE SEQUENCE [LARGE SCALE GENOMIC DNA]</scope>
    <source>
        <strain evidence="1 2">NFIX32</strain>
    </source>
</reference>
<dbReference type="InterPro" id="IPR009569">
    <property type="entry name" value="AA_synth_put"/>
</dbReference>
<dbReference type="RefSeq" id="WP_072445036.1">
    <property type="nucleotide sequence ID" value="NZ_QJJY01000036.1"/>
</dbReference>
<comment type="caution">
    <text evidence="1">The sequence shown here is derived from an EMBL/GenBank/DDBJ whole genome shotgun (WGS) entry which is preliminary data.</text>
</comment>
<dbReference type="EMBL" id="QJJY01000036">
    <property type="protein sequence ID" value="PXX23093.1"/>
    <property type="molecule type" value="Genomic_DNA"/>
</dbReference>
<dbReference type="Gene3D" id="3.30.1330.110">
    <property type="entry name" value="BB2672"/>
    <property type="match status" value="1"/>
</dbReference>
<dbReference type="InterPro" id="IPR035936">
    <property type="entry name" value="BB2672"/>
</dbReference>
<protein>
    <submittedName>
        <fullName evidence="1">Amino acid synthesis protein</fullName>
    </submittedName>
</protein>
<accession>A0A318HXU7</accession>
<gene>
    <name evidence="1" type="ORF">NA66_103621</name>
</gene>
<proteinExistence type="predicted"/>
<dbReference type="Proteomes" id="UP000247755">
    <property type="component" value="Unassembled WGS sequence"/>
</dbReference>
<evidence type="ECO:0000313" key="1">
    <source>
        <dbReference type="EMBL" id="PXX23093.1"/>
    </source>
</evidence>